<feature type="compositionally biased region" description="Low complexity" evidence="1">
    <location>
        <begin position="48"/>
        <end position="59"/>
    </location>
</feature>
<accession>A0A0C2CLN1</accession>
<evidence type="ECO:0000313" key="2">
    <source>
        <dbReference type="EMBL" id="KIG12146.1"/>
    </source>
</evidence>
<gene>
    <name evidence="2" type="ORF">DB30_01880</name>
</gene>
<dbReference type="AlphaFoldDB" id="A0A0C2CLN1"/>
<dbReference type="EMBL" id="JMCC02000148">
    <property type="protein sequence ID" value="KIG12146.1"/>
    <property type="molecule type" value="Genomic_DNA"/>
</dbReference>
<sequence length="474" mass="51044">MRDEVEQMSGNNRIGSWAASASWTSLLPGLLLVPALVLGCKGSGGEGSSSSSSSSSSSGPKLDLPPDLPPAPDACLADKSWFTAPSQPDGSKFPGNDKVTNCDFHLWSIQTYLWLTSKQGDQTVFEAFANPNALFVPGGPTKPYPGHDPGEGEVMLARMAKDSSSADIADVFQAGPGNEILVDQNGEVVYYSNHLDKQFWDFINAADNQFWDLAKLQAANPELDFPVDSLELKASWRVAEKNGKVLIPDADERFYVVETEIPVVEVDADGDVTETEKRVPAKMALIAIHVAGVVEHHPEFIWATFEHVDNAPDCAAVGQPTTGQTWSLYDGKASASACNQYYPNNPLGPVNVCRAQPHGAGSDTNQGNIVSLDKQLRELTAGTVWANYTYVGAIWSTGVVPLNNPPPDDLRGSLILANTTMETFKQDENCFSCHNAGVHDVTVGIKTTQVNGKHINLSHFVVNYQAAQQAKATK</sequence>
<evidence type="ECO:0000256" key="1">
    <source>
        <dbReference type="SAM" id="MobiDB-lite"/>
    </source>
</evidence>
<reference evidence="2 3" key="1">
    <citation type="submission" date="2014-12" db="EMBL/GenBank/DDBJ databases">
        <title>Genome assembly of Enhygromyxa salina DSM 15201.</title>
        <authorList>
            <person name="Sharma G."/>
            <person name="Subramanian S."/>
        </authorList>
    </citation>
    <scope>NUCLEOTIDE SEQUENCE [LARGE SCALE GENOMIC DNA]</scope>
    <source>
        <strain evidence="2 3">DSM 15201</strain>
    </source>
</reference>
<comment type="caution">
    <text evidence="2">The sequence shown here is derived from an EMBL/GenBank/DDBJ whole genome shotgun (WGS) entry which is preliminary data.</text>
</comment>
<protein>
    <submittedName>
        <fullName evidence="2">Cytochrome c family protein</fullName>
    </submittedName>
</protein>
<feature type="region of interest" description="Disordered" evidence="1">
    <location>
        <begin position="44"/>
        <end position="70"/>
    </location>
</feature>
<name>A0A0C2CLN1_9BACT</name>
<evidence type="ECO:0000313" key="3">
    <source>
        <dbReference type="Proteomes" id="UP000031599"/>
    </source>
</evidence>
<proteinExistence type="predicted"/>
<dbReference type="Proteomes" id="UP000031599">
    <property type="component" value="Unassembled WGS sequence"/>
</dbReference>
<organism evidence="2 3">
    <name type="scientific">Enhygromyxa salina</name>
    <dbReference type="NCBI Taxonomy" id="215803"/>
    <lineage>
        <taxon>Bacteria</taxon>
        <taxon>Pseudomonadati</taxon>
        <taxon>Myxococcota</taxon>
        <taxon>Polyangia</taxon>
        <taxon>Nannocystales</taxon>
        <taxon>Nannocystaceae</taxon>
        <taxon>Enhygromyxa</taxon>
    </lineage>
</organism>